<sequence length="248" mass="25573">MSKVAIVTGASRGIGRVVALKLAGNGYDVCVNYHSNERAALDVVAKIEALGQRAIAVQADVAIEADIVRMFEIVDGRLGVVTALVNNAGIIQPQMSLLDMDAARINKIMQTNVTGTMICCREAAKRMSNDLGGVGGAIVNLSSAAAKHGSAGEYVDYAASKGAVDTLTKGIALELAAKGVRVNAVRPGIIDTEIHASGGVADRFDKLGKSMPMGRGGTPEEVADVICYLLSDAASYVTATIVDVAGGR</sequence>
<dbReference type="PROSITE" id="PS00061">
    <property type="entry name" value="ADH_SHORT"/>
    <property type="match status" value="1"/>
</dbReference>
<evidence type="ECO:0000256" key="1">
    <source>
        <dbReference type="ARBA" id="ARBA00006484"/>
    </source>
</evidence>
<dbReference type="SUPFAM" id="SSF51735">
    <property type="entry name" value="NAD(P)-binding Rossmann-fold domains"/>
    <property type="match status" value="1"/>
</dbReference>
<dbReference type="FunFam" id="3.40.50.720:FF:000084">
    <property type="entry name" value="Short-chain dehydrogenase reductase"/>
    <property type="match status" value="1"/>
</dbReference>
<comment type="caution">
    <text evidence="3">The sequence shown here is derived from an EMBL/GenBank/DDBJ whole genome shotgun (WGS) entry which is preliminary data.</text>
</comment>
<comment type="similarity">
    <text evidence="1">Belongs to the short-chain dehydrogenases/reductases (SDR) family.</text>
</comment>
<keyword evidence="2" id="KW-0560">Oxidoreductase</keyword>
<dbReference type="AlphaFoldDB" id="A0A2A4YY49"/>
<dbReference type="GO" id="GO:0016491">
    <property type="term" value="F:oxidoreductase activity"/>
    <property type="evidence" value="ECO:0007669"/>
    <property type="project" value="UniProtKB-KW"/>
</dbReference>
<organism evidence="3">
    <name type="scientific">OCS116 cluster bacterium</name>
    <dbReference type="NCBI Taxonomy" id="2030921"/>
    <lineage>
        <taxon>Bacteria</taxon>
        <taxon>Pseudomonadati</taxon>
        <taxon>Pseudomonadota</taxon>
        <taxon>Alphaproteobacteria</taxon>
        <taxon>OCS116 cluster</taxon>
    </lineage>
</organism>
<dbReference type="EMBL" id="NVUS01000014">
    <property type="protein sequence ID" value="PCI99808.1"/>
    <property type="molecule type" value="Genomic_DNA"/>
</dbReference>
<dbReference type="InterPro" id="IPR020904">
    <property type="entry name" value="Sc_DH/Rdtase_CS"/>
</dbReference>
<protein>
    <submittedName>
        <fullName evidence="3">NAD(P)-dependent oxidoreductase</fullName>
    </submittedName>
</protein>
<evidence type="ECO:0000256" key="2">
    <source>
        <dbReference type="ARBA" id="ARBA00023002"/>
    </source>
</evidence>
<dbReference type="PRINTS" id="PR00081">
    <property type="entry name" value="GDHRDH"/>
</dbReference>
<proteinExistence type="inferred from homology"/>
<reference key="1">
    <citation type="submission" date="2017-08" db="EMBL/GenBank/DDBJ databases">
        <title>A dynamic microbial community with high functional redundancy inhabits the cold, oxic subseafloor aquifer.</title>
        <authorList>
            <person name="Tully B.J."/>
            <person name="Wheat C.G."/>
            <person name="Glazer B.T."/>
            <person name="Huber J.A."/>
        </authorList>
    </citation>
    <scope>NUCLEOTIDE SEQUENCE [LARGE SCALE GENOMIC DNA]</scope>
</reference>
<dbReference type="PANTHER" id="PTHR43639">
    <property type="entry name" value="OXIDOREDUCTASE, SHORT-CHAIN DEHYDROGENASE/REDUCTASE FAMILY (AFU_ORTHOLOGUE AFUA_5G02870)"/>
    <property type="match status" value="1"/>
</dbReference>
<dbReference type="InterPro" id="IPR036291">
    <property type="entry name" value="NAD(P)-bd_dom_sf"/>
</dbReference>
<reference evidence="3" key="2">
    <citation type="journal article" date="2018" name="ISME J.">
        <title>A dynamic microbial community with high functional redundancy inhabits the cold, oxic subseafloor aquifer.</title>
        <authorList>
            <person name="Tully B.J."/>
            <person name="Wheat C.G."/>
            <person name="Glazer B.T."/>
            <person name="Huber J.A."/>
        </authorList>
    </citation>
    <scope>NUCLEOTIDE SEQUENCE</scope>
    <source>
        <strain evidence="3">NORP83</strain>
    </source>
</reference>
<dbReference type="PRINTS" id="PR00080">
    <property type="entry name" value="SDRFAMILY"/>
</dbReference>
<dbReference type="Pfam" id="PF13561">
    <property type="entry name" value="adh_short_C2"/>
    <property type="match status" value="1"/>
</dbReference>
<gene>
    <name evidence="3" type="ORF">COB13_11220</name>
</gene>
<dbReference type="InterPro" id="IPR002347">
    <property type="entry name" value="SDR_fam"/>
</dbReference>
<accession>A0A2A4YY49</accession>
<evidence type="ECO:0000313" key="3">
    <source>
        <dbReference type="EMBL" id="PCI99808.1"/>
    </source>
</evidence>
<dbReference type="PANTHER" id="PTHR43639:SF1">
    <property type="entry name" value="SHORT-CHAIN DEHYDROGENASE_REDUCTASE FAMILY PROTEIN"/>
    <property type="match status" value="1"/>
</dbReference>
<dbReference type="CDD" id="cd05233">
    <property type="entry name" value="SDR_c"/>
    <property type="match status" value="1"/>
</dbReference>
<name>A0A2A4YY49_9PROT</name>
<dbReference type="Gene3D" id="3.40.50.720">
    <property type="entry name" value="NAD(P)-binding Rossmann-like Domain"/>
    <property type="match status" value="1"/>
</dbReference>